<evidence type="ECO:0000313" key="3">
    <source>
        <dbReference type="EMBL" id="KGN93587.1"/>
    </source>
</evidence>
<dbReference type="InterPro" id="IPR019734">
    <property type="entry name" value="TPR_rpt"/>
</dbReference>
<sequence length="568" mass="62702">MTKRIILSVTTLAVVSLLASSCAKLKPLQAQYVNVDPQPLELTAGKVPAQVNISFPKKWFAKKAQVSIIPVLRYQGGEMAAAPVAYQGEKVRGNATVVPYASAERVVFHTEFDYKPEMQKSDLFLTFRAKVGKKEVRLPDVKVGEGIIATEALASTEYVTPAIAPDGFQRIIKEAHNANILFLIQQAGLRPTELAKAEMKEWKSIVKNANDAANKNVNVEVRAYASPDGAFDLNERLAGQREKNTTNYLNRELKKQRINAPVAAHYTAEDWEGFKELVEKSEIQDKDLVLRVLAMYTDPIQREQEIKNISAVFRQLADDILPQLRRSRLIANVEIIGKSDEEILSLSQKNPAALNVEELLYSATLVPTTAEKMNIYKKATELFPNDARAWNNIGTILYASKEYANAAEYFNRALAVAKVNGKDLAEAQLNTGLLALRSGNVDQANSLFSAATNVPEMAEVMGLMQIRQGKYAEAAKTLSGYATNNAVVAQILANDYNKAAELIAKISNPDAKTFYLKALVAARTDNASVVEEALKEAVKLDPSIVKTIAMDREFSKYAANPFFKSILR</sequence>
<evidence type="ECO:0000256" key="2">
    <source>
        <dbReference type="SAM" id="SignalP"/>
    </source>
</evidence>
<dbReference type="RefSeq" id="WP_036788173.1">
    <property type="nucleotide sequence ID" value="NZ_JQZV01000001.1"/>
</dbReference>
<comment type="caution">
    <text evidence="3">The sequence shown here is derived from an EMBL/GenBank/DDBJ whole genome shotgun (WGS) entry which is preliminary data.</text>
</comment>
<name>A0ABR4XNH7_9PORP</name>
<keyword evidence="2" id="KW-0732">Signal</keyword>
<dbReference type="Pfam" id="PF13424">
    <property type="entry name" value="TPR_12"/>
    <property type="match status" value="1"/>
</dbReference>
<evidence type="ECO:0000313" key="4">
    <source>
        <dbReference type="Proteomes" id="UP000030101"/>
    </source>
</evidence>
<feature type="signal peptide" evidence="2">
    <location>
        <begin position="1"/>
        <end position="25"/>
    </location>
</feature>
<evidence type="ECO:0000256" key="1">
    <source>
        <dbReference type="PROSITE-ProRule" id="PRU00339"/>
    </source>
</evidence>
<dbReference type="SUPFAM" id="SSF48452">
    <property type="entry name" value="TPR-like"/>
    <property type="match status" value="1"/>
</dbReference>
<dbReference type="Proteomes" id="UP000030101">
    <property type="component" value="Unassembled WGS sequence"/>
</dbReference>
<dbReference type="Gene3D" id="1.25.40.10">
    <property type="entry name" value="Tetratricopeptide repeat domain"/>
    <property type="match status" value="1"/>
</dbReference>
<keyword evidence="4" id="KW-1185">Reference proteome</keyword>
<protein>
    <submittedName>
        <fullName evidence="3">Tetratricopeptide repeat protein</fullName>
    </submittedName>
</protein>
<dbReference type="InterPro" id="IPR011990">
    <property type="entry name" value="TPR-like_helical_dom_sf"/>
</dbReference>
<dbReference type="EMBL" id="JQZV01000001">
    <property type="protein sequence ID" value="KGN93587.1"/>
    <property type="molecule type" value="Genomic_DNA"/>
</dbReference>
<keyword evidence="1" id="KW-0802">TPR repeat</keyword>
<dbReference type="PROSITE" id="PS50005">
    <property type="entry name" value="TPR"/>
    <property type="match status" value="1"/>
</dbReference>
<reference evidence="3 4" key="1">
    <citation type="submission" date="2014-08" db="EMBL/GenBank/DDBJ databases">
        <title>Porphyromonas canoris strain:OH2762 Genome sequencing.</title>
        <authorList>
            <person name="Wallis C."/>
            <person name="Deusch O."/>
            <person name="O'Flynn C."/>
            <person name="Davis I."/>
            <person name="Jospin G."/>
            <person name="Darling A.E."/>
            <person name="Coil D.A."/>
            <person name="Alexiev A."/>
            <person name="Horsfall A."/>
            <person name="Kirkwood N."/>
            <person name="Harris S."/>
            <person name="Eisen J.A."/>
        </authorList>
    </citation>
    <scope>NUCLEOTIDE SEQUENCE [LARGE SCALE GENOMIC DNA]</scope>
    <source>
        <strain evidence="4">COT-108 OH2762</strain>
    </source>
</reference>
<dbReference type="PROSITE" id="PS51257">
    <property type="entry name" value="PROKAR_LIPOPROTEIN"/>
    <property type="match status" value="1"/>
</dbReference>
<accession>A0ABR4XNH7</accession>
<organism evidence="3 4">
    <name type="scientific">Porphyromonas canoris</name>
    <dbReference type="NCBI Taxonomy" id="36875"/>
    <lineage>
        <taxon>Bacteria</taxon>
        <taxon>Pseudomonadati</taxon>
        <taxon>Bacteroidota</taxon>
        <taxon>Bacteroidia</taxon>
        <taxon>Bacteroidales</taxon>
        <taxon>Porphyromonadaceae</taxon>
        <taxon>Porphyromonas</taxon>
    </lineage>
</organism>
<dbReference type="SMART" id="SM00028">
    <property type="entry name" value="TPR"/>
    <property type="match status" value="2"/>
</dbReference>
<proteinExistence type="predicted"/>
<gene>
    <name evidence="3" type="ORF">HQ43_00135</name>
</gene>
<feature type="repeat" description="TPR" evidence="1">
    <location>
        <begin position="387"/>
        <end position="420"/>
    </location>
</feature>
<feature type="chain" id="PRO_5047208718" evidence="2">
    <location>
        <begin position="26"/>
        <end position="568"/>
    </location>
</feature>